<keyword evidence="2" id="KW-1185">Reference proteome</keyword>
<comment type="caution">
    <text evidence="1">The sequence shown here is derived from an EMBL/GenBank/DDBJ whole genome shotgun (WGS) entry which is preliminary data.</text>
</comment>
<organism evidence="1 2">
    <name type="scientific">Sporothrix stenoceras</name>
    <dbReference type="NCBI Taxonomy" id="5173"/>
    <lineage>
        <taxon>Eukaryota</taxon>
        <taxon>Fungi</taxon>
        <taxon>Dikarya</taxon>
        <taxon>Ascomycota</taxon>
        <taxon>Pezizomycotina</taxon>
        <taxon>Sordariomycetes</taxon>
        <taxon>Sordariomycetidae</taxon>
        <taxon>Ophiostomatales</taxon>
        <taxon>Ophiostomataceae</taxon>
        <taxon>Sporothrix</taxon>
    </lineage>
</organism>
<evidence type="ECO:0000313" key="2">
    <source>
        <dbReference type="Proteomes" id="UP001583186"/>
    </source>
</evidence>
<sequence length="307" mass="34142">MSSSDTRDSVATVSENPQPNMLFTTVPAVFARLAVLERHQDQDQQDHQDALTIGQISPSEFRALVTARDRRRPKLRLFYEPASACAVITVPSTPHNKMHFGLYKQILYSIRDMGLDDEWTTCLDDTFYGEDGSSGQADSGGSPIAHWGGGTGNNWPTLVIEAGVTQMFPSLRAKMVWWFAASSHRVKIVILMKLQLGQEAIDIEQWTETLTTRQGAMTRSMARAGQSSGLQPDCRQTISITWAGPQAVLSIPSQDRTPQHFRVSGGPLVINFEDLFLRPPDVSHGERDLVVPDDTLQDVATMVWRFV</sequence>
<gene>
    <name evidence="1" type="ORF">Sste5346_009917</name>
</gene>
<protein>
    <submittedName>
        <fullName evidence="1">Uncharacterized protein</fullName>
    </submittedName>
</protein>
<dbReference type="EMBL" id="JAWCUI010000105">
    <property type="protein sequence ID" value="KAL1887913.1"/>
    <property type="molecule type" value="Genomic_DNA"/>
</dbReference>
<reference evidence="1 2" key="1">
    <citation type="journal article" date="2024" name="IMA Fungus">
        <title>IMA Genome - F19 : A genome assembly and annotation guide to empower mycologists, including annotated draft genome sequences of Ceratocystis pirilliformis, Diaporthe australafricana, Fusarium ophioides, Paecilomyces lecythidis, and Sporothrix stenoceras.</title>
        <authorList>
            <person name="Aylward J."/>
            <person name="Wilson A.M."/>
            <person name="Visagie C.M."/>
            <person name="Spraker J."/>
            <person name="Barnes I."/>
            <person name="Buitendag C."/>
            <person name="Ceriani C."/>
            <person name="Del Mar Angel L."/>
            <person name="du Plessis D."/>
            <person name="Fuchs T."/>
            <person name="Gasser K."/>
            <person name="Kramer D."/>
            <person name="Li W."/>
            <person name="Munsamy K."/>
            <person name="Piso A."/>
            <person name="Price J.L."/>
            <person name="Sonnekus B."/>
            <person name="Thomas C."/>
            <person name="van der Nest A."/>
            <person name="van Dijk A."/>
            <person name="van Heerden A."/>
            <person name="van Vuuren N."/>
            <person name="Yilmaz N."/>
            <person name="Duong T.A."/>
            <person name="van der Merwe N.A."/>
            <person name="Wingfield M.J."/>
            <person name="Wingfield B.D."/>
        </authorList>
    </citation>
    <scope>NUCLEOTIDE SEQUENCE [LARGE SCALE GENOMIC DNA]</scope>
    <source>
        <strain evidence="1 2">CMW 5346</strain>
    </source>
</reference>
<accession>A0ABR3YIA3</accession>
<proteinExistence type="predicted"/>
<dbReference type="Proteomes" id="UP001583186">
    <property type="component" value="Unassembled WGS sequence"/>
</dbReference>
<name>A0ABR3YIA3_9PEZI</name>
<evidence type="ECO:0000313" key="1">
    <source>
        <dbReference type="EMBL" id="KAL1887913.1"/>
    </source>
</evidence>